<dbReference type="PANTHER" id="PTHR36109">
    <property type="entry name" value="MEMBRANE PROTEIN-RELATED"/>
    <property type="match status" value="1"/>
</dbReference>
<dbReference type="PANTHER" id="PTHR36109:SF2">
    <property type="entry name" value="MEMBRANE PROTEIN"/>
    <property type="match status" value="1"/>
</dbReference>
<organism evidence="2 3">
    <name type="scientific">Bacillus thuringiensis YBT-1518</name>
    <dbReference type="NCBI Taxonomy" id="529122"/>
    <lineage>
        <taxon>Bacteria</taxon>
        <taxon>Bacillati</taxon>
        <taxon>Bacillota</taxon>
        <taxon>Bacilli</taxon>
        <taxon>Bacillales</taxon>
        <taxon>Bacillaceae</taxon>
        <taxon>Bacillus</taxon>
        <taxon>Bacillus cereus group</taxon>
    </lineage>
</organism>
<dbReference type="Proteomes" id="UP000018566">
    <property type="component" value="Plasmid pBMB0231"/>
</dbReference>
<keyword evidence="1" id="KW-0472">Membrane</keyword>
<reference evidence="2 3" key="1">
    <citation type="submission" date="2013-05" db="EMBL/GenBank/DDBJ databases">
        <title>Complete genome sequence of Bacillus thuringiensis YBT-1518, a typical strain with high toxicity to nematode.</title>
        <authorList>
            <person name="Wang P."/>
            <person name="Zhang C."/>
            <person name="Guo M."/>
            <person name="Guo S."/>
            <person name="Zhu Y."/>
            <person name="Zheng J."/>
            <person name="Zhu L."/>
            <person name="Ruan L."/>
            <person name="Peng D."/>
            <person name="Sun M."/>
        </authorList>
    </citation>
    <scope>NUCLEOTIDE SEQUENCE [LARGE SCALE GENOMIC DNA]</scope>
    <source>
        <strain evidence="2 3">YBT-1518</strain>
        <plasmid evidence="2 3">pBMB0231</plasmid>
    </source>
</reference>
<dbReference type="AlphaFoldDB" id="A0A9W3KKM3"/>
<dbReference type="RefSeq" id="WP_001249914.1">
    <property type="nucleotide sequence ID" value="NC_022876.1"/>
</dbReference>
<keyword evidence="1" id="KW-0812">Transmembrane</keyword>
<gene>
    <name evidence="2" type="ORF">YBT1518_33911</name>
</gene>
<keyword evidence="1" id="KW-1133">Transmembrane helix</keyword>
<evidence type="ECO:0008006" key="4">
    <source>
        <dbReference type="Google" id="ProtNLM"/>
    </source>
</evidence>
<dbReference type="KEGG" id="bthu:YBT1518_33911"/>
<sequence>MRQSIGIFRTECAAVQAIEALQHKEYPLSHISVIAKQEEQITNMEQQLGAGITELSASVVKDKVATGSALGALAGGITGAGLVALSGIGLILAAGPVATALGGAGIFGGAGSLIGAMIGLQDIEKSIQPYLADIQKGHILLRIEATKGKRQEVGHLFSKYGACYQCSPHT</sequence>
<dbReference type="EMBL" id="CP005938">
    <property type="protein sequence ID" value="AHA75467.1"/>
    <property type="molecule type" value="Genomic_DNA"/>
</dbReference>
<evidence type="ECO:0000313" key="3">
    <source>
        <dbReference type="Proteomes" id="UP000018566"/>
    </source>
</evidence>
<protein>
    <recommendedName>
        <fullName evidence="4">General stress protein 17M-like domain-containing protein</fullName>
    </recommendedName>
</protein>
<proteinExistence type="predicted"/>
<evidence type="ECO:0000256" key="1">
    <source>
        <dbReference type="SAM" id="Phobius"/>
    </source>
</evidence>
<geneLocation type="plasmid" evidence="2 3">
    <name>pBMB0231</name>
</geneLocation>
<accession>A0A9W3KKM3</accession>
<feature type="transmembrane region" description="Helical" evidence="1">
    <location>
        <begin position="100"/>
        <end position="120"/>
    </location>
</feature>
<keyword evidence="2" id="KW-0614">Plasmid</keyword>
<evidence type="ECO:0000313" key="2">
    <source>
        <dbReference type="EMBL" id="AHA75467.1"/>
    </source>
</evidence>
<name>A0A9W3KKM3_BACTU</name>
<dbReference type="InterPro" id="IPR052948">
    <property type="entry name" value="Low_temp-induced_all0457"/>
</dbReference>
<feature type="transmembrane region" description="Helical" evidence="1">
    <location>
        <begin position="70"/>
        <end position="94"/>
    </location>
</feature>